<feature type="transmembrane region" description="Helical" evidence="1">
    <location>
        <begin position="79"/>
        <end position="97"/>
    </location>
</feature>
<organism evidence="2 3">
    <name type="scientific">Fermentimonas caenicola</name>
    <dbReference type="NCBI Taxonomy" id="1562970"/>
    <lineage>
        <taxon>Bacteria</taxon>
        <taxon>Pseudomonadati</taxon>
        <taxon>Bacteroidota</taxon>
        <taxon>Bacteroidia</taxon>
        <taxon>Bacteroidales</taxon>
        <taxon>Dysgonomonadaceae</taxon>
        <taxon>Fermentimonas</taxon>
    </lineage>
</organism>
<evidence type="ECO:0000313" key="2">
    <source>
        <dbReference type="EMBL" id="CEA15960.1"/>
    </source>
</evidence>
<dbReference type="Proteomes" id="UP000032417">
    <property type="component" value="Chromosome 1"/>
</dbReference>
<dbReference type="InterPro" id="IPR036938">
    <property type="entry name" value="PAP2/HPO_sf"/>
</dbReference>
<dbReference type="PATRIC" id="fig|1562970.3.peg.1196"/>
<dbReference type="Gene3D" id="1.20.144.10">
    <property type="entry name" value="Phosphatidic acid phosphatase type 2/haloperoxidase"/>
    <property type="match status" value="1"/>
</dbReference>
<feature type="transmembrane region" description="Helical" evidence="1">
    <location>
        <begin position="39"/>
        <end position="67"/>
    </location>
</feature>
<gene>
    <name evidence="2" type="ORF">ING2E5B_1210</name>
</gene>
<feature type="transmembrane region" description="Helical" evidence="1">
    <location>
        <begin position="133"/>
        <end position="150"/>
    </location>
</feature>
<name>A0A098BZ47_9BACT</name>
<dbReference type="HOGENOM" id="CLU_093776_1_1_10"/>
<feature type="transmembrane region" description="Helical" evidence="1">
    <location>
        <begin position="156"/>
        <end position="175"/>
    </location>
</feature>
<evidence type="ECO:0000256" key="1">
    <source>
        <dbReference type="SAM" id="Phobius"/>
    </source>
</evidence>
<evidence type="ECO:0000313" key="3">
    <source>
        <dbReference type="Proteomes" id="UP000032417"/>
    </source>
</evidence>
<keyword evidence="3" id="KW-1185">Reference proteome</keyword>
<keyword evidence="1" id="KW-0472">Membrane</keyword>
<reference evidence="2 3" key="1">
    <citation type="submission" date="2014-08" db="EMBL/GenBank/DDBJ databases">
        <authorList>
            <person name="Wibberg D."/>
        </authorList>
    </citation>
    <scope>NUCLEOTIDE SEQUENCE [LARGE SCALE GENOMIC DNA]</scope>
    <source>
        <strain evidence="3">ING2-E5B</strain>
    </source>
</reference>
<sequence>MKSIAHVISTVFQPLLMPAYSILLLFAYTYFGAIYSHKFWQIITPVLFFSFIIPAVLITILYKLGIISDLSLKVRKERIYPYLITLISYTVMIIYYYRMNMPTWFMMIMASSVAIMIIAILITFIWKISAHMFGIGGLTGGAMAVCYFVERSNPYIMFMGLFILAGLIGTSRLILKRHTLSQVIAGFLLGFIVSFTFVWIGT</sequence>
<proteinExistence type="predicted"/>
<dbReference type="EMBL" id="LN515532">
    <property type="protein sequence ID" value="CEA15960.1"/>
    <property type="molecule type" value="Genomic_DNA"/>
</dbReference>
<dbReference type="CDD" id="cd01610">
    <property type="entry name" value="PAP2_like"/>
    <property type="match status" value="1"/>
</dbReference>
<keyword evidence="1" id="KW-1133">Transmembrane helix</keyword>
<dbReference type="SUPFAM" id="SSF48317">
    <property type="entry name" value="Acid phosphatase/Vanadium-dependent haloperoxidase"/>
    <property type="match status" value="1"/>
</dbReference>
<dbReference type="OrthoDB" id="9786064at2"/>
<protein>
    <submittedName>
        <fullName evidence="2">Putative membrane protein</fullName>
    </submittedName>
</protein>
<keyword evidence="1" id="KW-0812">Transmembrane</keyword>
<feature type="transmembrane region" description="Helical" evidence="1">
    <location>
        <begin position="103"/>
        <end position="126"/>
    </location>
</feature>
<dbReference type="STRING" id="1562970.ING2E5B_1210"/>
<accession>A0A098BZ47</accession>
<dbReference type="AlphaFoldDB" id="A0A098BZ47"/>
<feature type="transmembrane region" description="Helical" evidence="1">
    <location>
        <begin position="12"/>
        <end position="33"/>
    </location>
</feature>
<feature type="transmembrane region" description="Helical" evidence="1">
    <location>
        <begin position="182"/>
        <end position="200"/>
    </location>
</feature>
<dbReference type="KEGG" id="pbt:ING2E5B_1210"/>